<feature type="repeat" description="WD" evidence="3">
    <location>
        <begin position="901"/>
        <end position="933"/>
    </location>
</feature>
<accession>E0UJN6</accession>
<dbReference type="PROSITE" id="PS50294">
    <property type="entry name" value="WD_REPEATS_REGION"/>
    <property type="match status" value="14"/>
</dbReference>
<feature type="repeat" description="WD" evidence="3">
    <location>
        <begin position="813"/>
        <end position="845"/>
    </location>
</feature>
<dbReference type="Gene3D" id="3.40.50.300">
    <property type="entry name" value="P-loop containing nucleotide triphosphate hydrolases"/>
    <property type="match status" value="1"/>
</dbReference>
<dbReference type="RefSeq" id="WP_013320390.1">
    <property type="nucleotide sequence ID" value="NC_014501.1"/>
</dbReference>
<dbReference type="eggNOG" id="COG2319">
    <property type="taxonomic scope" value="Bacteria"/>
</dbReference>
<dbReference type="InterPro" id="IPR015943">
    <property type="entry name" value="WD40/YVTN_repeat-like_dom_sf"/>
</dbReference>
<dbReference type="InterPro" id="IPR036322">
    <property type="entry name" value="WD40_repeat_dom_sf"/>
</dbReference>
<feature type="repeat" description="WD" evidence="3">
    <location>
        <begin position="771"/>
        <end position="803"/>
    </location>
</feature>
<evidence type="ECO:0000313" key="7">
    <source>
        <dbReference type="EMBL" id="ADN12280.1"/>
    </source>
</evidence>
<evidence type="ECO:0000259" key="6">
    <source>
        <dbReference type="Pfam" id="PF20703"/>
    </source>
</evidence>
<dbReference type="STRING" id="497965.Cyan7822_0231"/>
<keyword evidence="8" id="KW-1185">Reference proteome</keyword>
<dbReference type="PROSITE" id="PS50005">
    <property type="entry name" value="TPR"/>
    <property type="match status" value="1"/>
</dbReference>
<feature type="repeat" description="WD" evidence="3">
    <location>
        <begin position="1111"/>
        <end position="1142"/>
    </location>
</feature>
<dbReference type="InterPro" id="IPR025662">
    <property type="entry name" value="Sigma_54_int_dom_ATP-bd_1"/>
</dbReference>
<dbReference type="GO" id="GO:0030621">
    <property type="term" value="F:U4 snRNA binding"/>
    <property type="evidence" value="ECO:0007669"/>
    <property type="project" value="TreeGrafter"/>
</dbReference>
<dbReference type="SMART" id="SM00320">
    <property type="entry name" value="WD40"/>
    <property type="match status" value="14"/>
</dbReference>
<dbReference type="KEGG" id="cyj:Cyan7822_0231"/>
<keyword evidence="1 3" id="KW-0853">WD repeat</keyword>
<dbReference type="PANTHER" id="PTHR19846:SF0">
    <property type="entry name" value="PRE-MRNA PROCESSING FACTOR 4"/>
    <property type="match status" value="1"/>
</dbReference>
<proteinExistence type="predicted"/>
<feature type="repeat" description="WD" evidence="3">
    <location>
        <begin position="855"/>
        <end position="891"/>
    </location>
</feature>
<keyword evidence="4" id="KW-0802">TPR repeat</keyword>
<dbReference type="Gene3D" id="2.130.10.10">
    <property type="entry name" value="YVTN repeat-like/Quinoprotein amine dehydrogenase"/>
    <property type="match status" value="5"/>
</dbReference>
<dbReference type="InterPro" id="IPR001680">
    <property type="entry name" value="WD40_rpt"/>
</dbReference>
<dbReference type="eggNOG" id="COG1672">
    <property type="taxonomic scope" value="Bacteria"/>
</dbReference>
<dbReference type="Pfam" id="PF20703">
    <property type="entry name" value="nSTAND1"/>
    <property type="match status" value="1"/>
</dbReference>
<dbReference type="InterPro" id="IPR049052">
    <property type="entry name" value="nSTAND1"/>
</dbReference>
<dbReference type="InterPro" id="IPR011047">
    <property type="entry name" value="Quinoprotein_ADH-like_sf"/>
</dbReference>
<feature type="repeat" description="TPR" evidence="4">
    <location>
        <begin position="1223"/>
        <end position="1256"/>
    </location>
</feature>
<dbReference type="PANTHER" id="PTHR19846">
    <property type="entry name" value="WD40 REPEAT PROTEIN"/>
    <property type="match status" value="1"/>
</dbReference>
<feature type="domain" description="Novel STAND NTPase 1" evidence="6">
    <location>
        <begin position="52"/>
        <end position="436"/>
    </location>
</feature>
<reference evidence="8" key="1">
    <citation type="journal article" date="2011" name="MBio">
        <title>Novel metabolic attributes of the genus Cyanothece, comprising a group of unicellular nitrogen-fixing Cyanobacteria.</title>
        <authorList>
            <person name="Bandyopadhyay A."/>
            <person name="Elvitigala T."/>
            <person name="Welsh E."/>
            <person name="Stockel J."/>
            <person name="Liberton M."/>
            <person name="Min H."/>
            <person name="Sherman L.A."/>
            <person name="Pakrasi H.B."/>
        </authorList>
    </citation>
    <scope>NUCLEOTIDE SEQUENCE [LARGE SCALE GENOMIC DNA]</scope>
    <source>
        <strain evidence="8">PCC 7822</strain>
    </source>
</reference>
<dbReference type="SUPFAM" id="SSF50998">
    <property type="entry name" value="Quinoprotein alcohol dehydrogenase-like"/>
    <property type="match status" value="1"/>
</dbReference>
<dbReference type="CDD" id="cd00200">
    <property type="entry name" value="WD40"/>
    <property type="match status" value="3"/>
</dbReference>
<dbReference type="HOGENOM" id="CLU_002352_0_0_3"/>
<feature type="repeat" description="WD" evidence="3">
    <location>
        <begin position="985"/>
        <end position="1017"/>
    </location>
</feature>
<dbReference type="Proteomes" id="UP000008206">
    <property type="component" value="Chromosome"/>
</dbReference>
<dbReference type="EMBL" id="CP002198">
    <property type="protein sequence ID" value="ADN12280.1"/>
    <property type="molecule type" value="Genomic_DNA"/>
</dbReference>
<feature type="repeat" description="WD" evidence="3">
    <location>
        <begin position="729"/>
        <end position="761"/>
    </location>
</feature>
<dbReference type="Gene3D" id="1.25.40.10">
    <property type="entry name" value="Tetratricopeptide repeat domain"/>
    <property type="match status" value="1"/>
</dbReference>
<dbReference type="eggNOG" id="COG0457">
    <property type="taxonomic scope" value="Bacteria"/>
</dbReference>
<dbReference type="GO" id="GO:0000398">
    <property type="term" value="P:mRNA splicing, via spliceosome"/>
    <property type="evidence" value="ECO:0007669"/>
    <property type="project" value="TreeGrafter"/>
</dbReference>
<dbReference type="InterPro" id="IPR019734">
    <property type="entry name" value="TPR_rpt"/>
</dbReference>
<dbReference type="SMART" id="SM00028">
    <property type="entry name" value="TPR"/>
    <property type="match status" value="3"/>
</dbReference>
<sequence length="1290" mass="145260">MSNPGSENNVNVGRDVTGVGAYKIQESTIHQTFIYQQPPENIHQRPLILGCPYLGLEKFKPEDKDKFFGRDEFIKKLLTHLEQHNLLLLLGQSGSGKSSLIQAGVIPQLTDKPGLEGFINLTFVPDENPFESLYGRLLSRYPQSQAKLAREEAAETLIKVVNNLKKDRGWLLFIDQFEELFTLTPELVRDRFVSSLVQLLGEKGEDTTLKLIMTMRSDFYGRLSKYPLLVHYIEKKNILLTDMSDGELRSAIAEPTARNGVTFEKNLVDQIIDDFKQQAGCLPLLQYTLKLLWQQEKIQEQNRELKSKTYNAIDGVAGALQQQADKIYSSELTKEEQEAAKQIFIELVDIAGNEPVSRRVNLSKFRDGKELESALNKLIDNRLLVSGKEQETVEVAHEALLRSWSVLQDLVKEKEDIIILRKRLIDDAKLWYELRNTDKASDELWSGSKLARVREFQQEGAFRDLGVEVDEFVAASIAESERVVREKQEQIERLDLALTESRLREKAARVEILLTSQTLAPLVLAIQAIGENLDKAPHEIFTPVQRNLYLVMERVKKSIPFCGHERGVTSVAFSRDGEMIVSGSWDNTVRLWDKKGNPIAEPLRGHESTVESVAFSRDGEMIVSGSWDNTVRLWDKKGNPIAEPLRGHESTVESVAFSPDGEMIVSGSGDDTVRLWDKKGSPIADPFKVHESIVNSVAFSSDGEMIVSGSWDDTVRLWDKQGNLIAEPFRGHESYVTSVAFSSDGEMIVSGSWDKTVRLWDKQGNLIAEPFRGHEDYVTSVAFSSDGEMIVSGSWDKTVRLWDKQGNLIAEPFIGHENWVTSVAFSSDGEMIVSGSEDETVRLWDKQGNPIAEPFRGHESYVTSVAFSPLPQTEGGIIVSGSRDGTVRLWDKQGNPLAEPFRGHKRIVTSVAFSPDGEMIVTGSQDDTVRLWDKKGNPIAEPLRGHERGVTSVAFSPDGEMIVSASQDKTVRLWDKKGNPIAEPFRGHKRIVTSVAFSPDGEMITSGSKDKTVWLWDKKGNPIGEPLRGHENGVTSVAFSRDGEMIVSGSEDKTVRLWDKKGNPIGEPLRGHENPVTSVAFSRDGEMIVSGSEDKTVRLWDKQGNPIAAPFRGHENRVNSVAFSPDGEIIVSGSDDKTVRLWRGSWRSWLEVCCHQLRYYPIFKNPQTEEEKQACETCDKYIFNPQIGSNELYQKAVEKLKAKEWKTGIAILTRSIQIYPQNFKAYYDRGLAFIELKQYYRAIDDFNEVLRFYPNAYIYDKRGECYGKLGNEQQAAADFQKARELGYQAP</sequence>
<feature type="repeat" description="WD" evidence="3">
    <location>
        <begin position="603"/>
        <end position="635"/>
    </location>
</feature>
<dbReference type="SUPFAM" id="SSF48452">
    <property type="entry name" value="TPR-like"/>
    <property type="match status" value="1"/>
</dbReference>
<protein>
    <submittedName>
        <fullName evidence="7">Sigma 54 interacting domain protein</fullName>
    </submittedName>
</protein>
<dbReference type="GO" id="GO:0017070">
    <property type="term" value="F:U6 snRNA binding"/>
    <property type="evidence" value="ECO:0007669"/>
    <property type="project" value="TreeGrafter"/>
</dbReference>
<name>E0UJN6_GLOV7</name>
<dbReference type="InterPro" id="IPR011990">
    <property type="entry name" value="TPR-like_helical_dom_sf"/>
</dbReference>
<feature type="repeat" description="WD" evidence="3">
    <location>
        <begin position="1027"/>
        <end position="1059"/>
    </location>
</feature>
<dbReference type="PROSITE" id="PS00675">
    <property type="entry name" value="SIGMA54_INTERACT_1"/>
    <property type="match status" value="1"/>
</dbReference>
<dbReference type="SUPFAM" id="SSF50978">
    <property type="entry name" value="WD40 repeat-like"/>
    <property type="match status" value="2"/>
</dbReference>
<dbReference type="OrthoDB" id="500003at2"/>
<gene>
    <name evidence="7" type="ordered locus">Cyan7822_0231</name>
</gene>
<feature type="repeat" description="WD" evidence="3">
    <location>
        <begin position="645"/>
        <end position="677"/>
    </location>
</feature>
<dbReference type="InterPro" id="IPR027417">
    <property type="entry name" value="P-loop_NTPase"/>
</dbReference>
<feature type="repeat" description="WD" evidence="3">
    <location>
        <begin position="943"/>
        <end position="975"/>
    </location>
</feature>
<dbReference type="PROSITE" id="PS50082">
    <property type="entry name" value="WD_REPEATS_2"/>
    <property type="match status" value="14"/>
</dbReference>
<evidence type="ECO:0000256" key="3">
    <source>
        <dbReference type="PROSITE-ProRule" id="PRU00221"/>
    </source>
</evidence>
<keyword evidence="5" id="KW-0175">Coiled coil</keyword>
<dbReference type="PRINTS" id="PR00320">
    <property type="entry name" value="GPROTEINBRPT"/>
</dbReference>
<organism evidence="7 8">
    <name type="scientific">Gloeothece verrucosa (strain PCC 7822)</name>
    <name type="common">Cyanothece sp. (strain PCC 7822)</name>
    <dbReference type="NCBI Taxonomy" id="497965"/>
    <lineage>
        <taxon>Bacteria</taxon>
        <taxon>Bacillati</taxon>
        <taxon>Cyanobacteriota</taxon>
        <taxon>Cyanophyceae</taxon>
        <taxon>Oscillatoriophycideae</taxon>
        <taxon>Chroococcales</taxon>
        <taxon>Aphanothecaceae</taxon>
        <taxon>Gloeothece</taxon>
        <taxon>Gloeothece verrucosa</taxon>
    </lineage>
</organism>
<evidence type="ECO:0000256" key="4">
    <source>
        <dbReference type="PROSITE-ProRule" id="PRU00339"/>
    </source>
</evidence>
<keyword evidence="2" id="KW-0677">Repeat</keyword>
<evidence type="ECO:0000256" key="5">
    <source>
        <dbReference type="SAM" id="Coils"/>
    </source>
</evidence>
<feature type="repeat" description="WD" evidence="3">
    <location>
        <begin position="561"/>
        <end position="593"/>
    </location>
</feature>
<evidence type="ECO:0000313" key="8">
    <source>
        <dbReference type="Proteomes" id="UP000008206"/>
    </source>
</evidence>
<dbReference type="Pfam" id="PF00400">
    <property type="entry name" value="WD40"/>
    <property type="match status" value="14"/>
</dbReference>
<dbReference type="InterPro" id="IPR020472">
    <property type="entry name" value="WD40_PAC1"/>
</dbReference>
<feature type="coiled-coil region" evidence="5">
    <location>
        <begin position="477"/>
        <end position="504"/>
    </location>
</feature>
<feature type="repeat" description="WD" evidence="3">
    <location>
        <begin position="687"/>
        <end position="719"/>
    </location>
</feature>
<evidence type="ECO:0000256" key="2">
    <source>
        <dbReference type="ARBA" id="ARBA00022737"/>
    </source>
</evidence>
<evidence type="ECO:0000256" key="1">
    <source>
        <dbReference type="ARBA" id="ARBA00022574"/>
    </source>
</evidence>
<dbReference type="SUPFAM" id="SSF52540">
    <property type="entry name" value="P-loop containing nucleoside triphosphate hydrolases"/>
    <property type="match status" value="1"/>
</dbReference>
<feature type="repeat" description="WD" evidence="3">
    <location>
        <begin position="1069"/>
        <end position="1101"/>
    </location>
</feature>